<proteinExistence type="inferred from homology"/>
<feature type="transmembrane region" description="Helical" evidence="9">
    <location>
        <begin position="233"/>
        <end position="254"/>
    </location>
</feature>
<dbReference type="AlphaFoldDB" id="A0A081NAL3"/>
<keyword evidence="3 9" id="KW-0813">Transport</keyword>
<dbReference type="PANTHER" id="PTHR30413:SF10">
    <property type="entry name" value="CAPSULE POLYSACCHARIDE EXPORT INNER-MEMBRANE PROTEIN CTRC"/>
    <property type="match status" value="1"/>
</dbReference>
<evidence type="ECO:0000256" key="4">
    <source>
        <dbReference type="ARBA" id="ARBA00022475"/>
    </source>
</evidence>
<dbReference type="GO" id="GO:0140359">
    <property type="term" value="F:ABC-type transporter activity"/>
    <property type="evidence" value="ECO:0007669"/>
    <property type="project" value="InterPro"/>
</dbReference>
<name>A0A081NAL3_9GAMM</name>
<evidence type="ECO:0000313" key="12">
    <source>
        <dbReference type="Proteomes" id="UP000028006"/>
    </source>
</evidence>
<dbReference type="GO" id="GO:0005886">
    <property type="term" value="C:plasma membrane"/>
    <property type="evidence" value="ECO:0007669"/>
    <property type="project" value="UniProtKB-SubCell"/>
</dbReference>
<dbReference type="PANTHER" id="PTHR30413">
    <property type="entry name" value="INNER MEMBRANE TRANSPORT PERMEASE"/>
    <property type="match status" value="1"/>
</dbReference>
<keyword evidence="5 9" id="KW-0812">Transmembrane</keyword>
<comment type="caution">
    <text evidence="11">The sequence shown here is derived from an EMBL/GenBank/DDBJ whole genome shotgun (WGS) entry which is preliminary data.</text>
</comment>
<feature type="transmembrane region" description="Helical" evidence="9">
    <location>
        <begin position="143"/>
        <end position="170"/>
    </location>
</feature>
<keyword evidence="6 9" id="KW-1133">Transmembrane helix</keyword>
<dbReference type="GO" id="GO:0015920">
    <property type="term" value="P:lipopolysaccharide transport"/>
    <property type="evidence" value="ECO:0007669"/>
    <property type="project" value="TreeGrafter"/>
</dbReference>
<evidence type="ECO:0000259" key="10">
    <source>
        <dbReference type="PROSITE" id="PS51012"/>
    </source>
</evidence>
<evidence type="ECO:0000256" key="9">
    <source>
        <dbReference type="RuleBase" id="RU361157"/>
    </source>
</evidence>
<dbReference type="PROSITE" id="PS51012">
    <property type="entry name" value="ABC_TM2"/>
    <property type="match status" value="1"/>
</dbReference>
<evidence type="ECO:0000256" key="5">
    <source>
        <dbReference type="ARBA" id="ARBA00022692"/>
    </source>
</evidence>
<dbReference type="EMBL" id="JOKG01000001">
    <property type="protein sequence ID" value="KEQ15486.1"/>
    <property type="molecule type" value="Genomic_DNA"/>
</dbReference>
<reference evidence="11 12" key="1">
    <citation type="submission" date="2014-06" db="EMBL/GenBank/DDBJ databases">
        <title>Whole Genome Sequences of Three Symbiotic Endozoicomonas Bacteria.</title>
        <authorList>
            <person name="Neave M.J."/>
            <person name="Apprill A."/>
            <person name="Voolstra C.R."/>
        </authorList>
    </citation>
    <scope>NUCLEOTIDE SEQUENCE [LARGE SCALE GENOMIC DNA]</scope>
    <source>
        <strain evidence="11 12">LMG 24815</strain>
    </source>
</reference>
<evidence type="ECO:0000256" key="1">
    <source>
        <dbReference type="ARBA" id="ARBA00004651"/>
    </source>
</evidence>
<feature type="transmembrane region" description="Helical" evidence="9">
    <location>
        <begin position="177"/>
        <end position="196"/>
    </location>
</feature>
<gene>
    <name evidence="11" type="ORF">GZ77_02275</name>
</gene>
<dbReference type="GO" id="GO:0015774">
    <property type="term" value="P:polysaccharide transport"/>
    <property type="evidence" value="ECO:0007669"/>
    <property type="project" value="UniProtKB-KW"/>
</dbReference>
<protein>
    <recommendedName>
        <fullName evidence="9">Transport permease protein</fullName>
    </recommendedName>
</protein>
<keyword evidence="8 9" id="KW-0472">Membrane</keyword>
<evidence type="ECO:0000256" key="3">
    <source>
        <dbReference type="ARBA" id="ARBA00022448"/>
    </source>
</evidence>
<comment type="similarity">
    <text evidence="2 9">Belongs to the ABC-2 integral membrane protein family.</text>
</comment>
<dbReference type="eggNOG" id="COG1682">
    <property type="taxonomic scope" value="Bacteria"/>
</dbReference>
<keyword evidence="12" id="KW-1185">Reference proteome</keyword>
<dbReference type="InterPro" id="IPR013525">
    <property type="entry name" value="ABC2_TM"/>
</dbReference>
<dbReference type="Proteomes" id="UP000028006">
    <property type="component" value="Unassembled WGS sequence"/>
</dbReference>
<feature type="domain" description="ABC transmembrane type-2" evidence="10">
    <location>
        <begin position="33"/>
        <end position="257"/>
    </location>
</feature>
<keyword evidence="7" id="KW-0762">Sugar transport</keyword>
<sequence length="265" mass="29829">MLTVVCKSLWAYRGFILSNIKREFQMKYRSSLLGAAWSVLNPLAMIIVYTVVFSQVMHARLPNIDHSMGYSVFLCAGILTWGLFSEIASRAQNVFIGNANLLKKINFPRLCLPVTVVCNALLNFLIIFSIFTVFLIVTGLFPGFVYFALIPVLLVMVSFAIGLGITLGVLNVFFRDIGHLFEVILQFWFWFTPIVYPPSILPEWVKPYMVFNPLAGVIKACQTILVDGVWPDWYGLLPALSLGILLCGLGFTLFRKHASEMVDEL</sequence>
<feature type="transmembrane region" description="Helical" evidence="9">
    <location>
        <begin position="110"/>
        <end position="137"/>
    </location>
</feature>
<evidence type="ECO:0000256" key="6">
    <source>
        <dbReference type="ARBA" id="ARBA00022989"/>
    </source>
</evidence>
<feature type="transmembrane region" description="Helical" evidence="9">
    <location>
        <begin position="68"/>
        <end position="89"/>
    </location>
</feature>
<keyword evidence="7" id="KW-0625">Polysaccharide transport</keyword>
<organism evidence="11 12">
    <name type="scientific">Endozoicomonas montiporae</name>
    <dbReference type="NCBI Taxonomy" id="1027273"/>
    <lineage>
        <taxon>Bacteria</taxon>
        <taxon>Pseudomonadati</taxon>
        <taxon>Pseudomonadota</taxon>
        <taxon>Gammaproteobacteria</taxon>
        <taxon>Oceanospirillales</taxon>
        <taxon>Endozoicomonadaceae</taxon>
        <taxon>Endozoicomonas</taxon>
    </lineage>
</organism>
<evidence type="ECO:0000256" key="7">
    <source>
        <dbReference type="ARBA" id="ARBA00023047"/>
    </source>
</evidence>
<dbReference type="RefSeq" id="WP_034872765.1">
    <property type="nucleotide sequence ID" value="NZ_JOKG01000001.1"/>
</dbReference>
<accession>A0A081NAL3</accession>
<dbReference type="Pfam" id="PF01061">
    <property type="entry name" value="ABC2_membrane"/>
    <property type="match status" value="1"/>
</dbReference>
<feature type="transmembrane region" description="Helical" evidence="9">
    <location>
        <begin position="32"/>
        <end position="56"/>
    </location>
</feature>
<comment type="subcellular location">
    <subcellularLocation>
        <location evidence="9">Cell inner membrane</location>
        <topology evidence="9">Multi-pass membrane protein</topology>
    </subcellularLocation>
    <subcellularLocation>
        <location evidence="1">Cell membrane</location>
        <topology evidence="1">Multi-pass membrane protein</topology>
    </subcellularLocation>
</comment>
<evidence type="ECO:0000313" key="11">
    <source>
        <dbReference type="EMBL" id="KEQ15486.1"/>
    </source>
</evidence>
<keyword evidence="4 9" id="KW-1003">Cell membrane</keyword>
<dbReference type="InterPro" id="IPR047817">
    <property type="entry name" value="ABC2_TM_bact-type"/>
</dbReference>
<evidence type="ECO:0000256" key="8">
    <source>
        <dbReference type="ARBA" id="ARBA00023136"/>
    </source>
</evidence>
<evidence type="ECO:0000256" key="2">
    <source>
        <dbReference type="ARBA" id="ARBA00007783"/>
    </source>
</evidence>